<dbReference type="SMART" id="SM00354">
    <property type="entry name" value="HTH_LACI"/>
    <property type="match status" value="1"/>
</dbReference>
<dbReference type="PROSITE" id="PS50932">
    <property type="entry name" value="HTH_LACI_2"/>
    <property type="match status" value="1"/>
</dbReference>
<keyword evidence="2" id="KW-0238">DNA-binding</keyword>
<dbReference type="Gene3D" id="3.40.50.2300">
    <property type="match status" value="2"/>
</dbReference>
<dbReference type="Proteomes" id="UP000306628">
    <property type="component" value="Unassembled WGS sequence"/>
</dbReference>
<keyword evidence="1" id="KW-0805">Transcription regulation</keyword>
<dbReference type="OrthoDB" id="3595338at2"/>
<evidence type="ECO:0000259" key="4">
    <source>
        <dbReference type="PROSITE" id="PS50932"/>
    </source>
</evidence>
<dbReference type="InterPro" id="IPR010982">
    <property type="entry name" value="Lambda_DNA-bd_dom_sf"/>
</dbReference>
<dbReference type="GO" id="GO:0000976">
    <property type="term" value="F:transcription cis-regulatory region binding"/>
    <property type="evidence" value="ECO:0007669"/>
    <property type="project" value="TreeGrafter"/>
</dbReference>
<dbReference type="AlphaFoldDB" id="A0A5S4GZ29"/>
<protein>
    <submittedName>
        <fullName evidence="5">LacI family transcriptional regulator</fullName>
    </submittedName>
</protein>
<proteinExistence type="predicted"/>
<evidence type="ECO:0000256" key="2">
    <source>
        <dbReference type="ARBA" id="ARBA00023125"/>
    </source>
</evidence>
<evidence type="ECO:0000313" key="5">
    <source>
        <dbReference type="EMBL" id="TMR38157.1"/>
    </source>
</evidence>
<dbReference type="InterPro" id="IPR000843">
    <property type="entry name" value="HTH_LacI"/>
</dbReference>
<dbReference type="InterPro" id="IPR046335">
    <property type="entry name" value="LacI/GalR-like_sensor"/>
</dbReference>
<evidence type="ECO:0000256" key="3">
    <source>
        <dbReference type="ARBA" id="ARBA00023163"/>
    </source>
</evidence>
<sequence>MTVSRVLNRSPLVAPETADRVREVMEQVGFRLNQSARNLRQGRTTTMIGLVVDDIANPFYASLGREVEQVAERHDALLVVASCGSDLARERRVVTTLLDRGLDGLLMYPTAGDHGYLSEELLEKRPVVLLGRRPSGLDTDAVGVDNVGAAMRAVLHLFDHGHRRIGLVGYGRAESGDDPNADHRLGRIEGYRRGLASAGIGYDPDLVRLRCAGVNEAATAVRELLALPDPPTALFAMNNRMTVGALRVLGAGLGGVALVGFDDFELADVFDPPITVVAPDPGEMGRRAAEILFARLGGDERPIERTTLGAVLIARGSGELRPRSRP</sequence>
<name>A0A5S4GZ29_9ACTN</name>
<dbReference type="Pfam" id="PF00356">
    <property type="entry name" value="LacI"/>
    <property type="match status" value="1"/>
</dbReference>
<accession>A0A5S4GZ29</accession>
<dbReference type="InterPro" id="IPR028082">
    <property type="entry name" value="Peripla_BP_I"/>
</dbReference>
<dbReference type="SUPFAM" id="SSF53822">
    <property type="entry name" value="Periplasmic binding protein-like I"/>
    <property type="match status" value="1"/>
</dbReference>
<keyword evidence="6" id="KW-1185">Reference proteome</keyword>
<dbReference type="CDD" id="cd01392">
    <property type="entry name" value="HTH_LacI"/>
    <property type="match status" value="1"/>
</dbReference>
<dbReference type="Gene3D" id="1.10.260.40">
    <property type="entry name" value="lambda repressor-like DNA-binding domains"/>
    <property type="match status" value="1"/>
</dbReference>
<feature type="domain" description="HTH lacI-type" evidence="4">
    <location>
        <begin position="1"/>
        <end position="41"/>
    </location>
</feature>
<dbReference type="CDD" id="cd06267">
    <property type="entry name" value="PBP1_LacI_sugar_binding-like"/>
    <property type="match status" value="1"/>
</dbReference>
<organism evidence="5 6">
    <name type="scientific">Nonomuraea zeae</name>
    <dbReference type="NCBI Taxonomy" id="1642303"/>
    <lineage>
        <taxon>Bacteria</taxon>
        <taxon>Bacillati</taxon>
        <taxon>Actinomycetota</taxon>
        <taxon>Actinomycetes</taxon>
        <taxon>Streptosporangiales</taxon>
        <taxon>Streptosporangiaceae</taxon>
        <taxon>Nonomuraea</taxon>
    </lineage>
</organism>
<gene>
    <name evidence="5" type="ORF">ETD85_05905</name>
</gene>
<evidence type="ECO:0000313" key="6">
    <source>
        <dbReference type="Proteomes" id="UP000306628"/>
    </source>
</evidence>
<comment type="caution">
    <text evidence="5">The sequence shown here is derived from an EMBL/GenBank/DDBJ whole genome shotgun (WGS) entry which is preliminary data.</text>
</comment>
<dbReference type="Pfam" id="PF13377">
    <property type="entry name" value="Peripla_BP_3"/>
    <property type="match status" value="1"/>
</dbReference>
<dbReference type="EMBL" id="VCKX01000011">
    <property type="protein sequence ID" value="TMR38157.1"/>
    <property type="molecule type" value="Genomic_DNA"/>
</dbReference>
<dbReference type="PANTHER" id="PTHR30146">
    <property type="entry name" value="LACI-RELATED TRANSCRIPTIONAL REPRESSOR"/>
    <property type="match status" value="1"/>
</dbReference>
<evidence type="ECO:0000256" key="1">
    <source>
        <dbReference type="ARBA" id="ARBA00023015"/>
    </source>
</evidence>
<keyword evidence="3" id="KW-0804">Transcription</keyword>
<dbReference type="PANTHER" id="PTHR30146:SF109">
    <property type="entry name" value="HTH-TYPE TRANSCRIPTIONAL REGULATOR GALS"/>
    <property type="match status" value="1"/>
</dbReference>
<dbReference type="GO" id="GO:0003700">
    <property type="term" value="F:DNA-binding transcription factor activity"/>
    <property type="evidence" value="ECO:0007669"/>
    <property type="project" value="TreeGrafter"/>
</dbReference>
<dbReference type="SUPFAM" id="SSF47413">
    <property type="entry name" value="lambda repressor-like DNA-binding domains"/>
    <property type="match status" value="1"/>
</dbReference>
<reference evidence="5 6" key="1">
    <citation type="submission" date="2019-05" db="EMBL/GenBank/DDBJ databases">
        <title>Draft genome sequence of Nonomuraea zeae DSM 100528.</title>
        <authorList>
            <person name="Saricaoglu S."/>
            <person name="Isik K."/>
        </authorList>
    </citation>
    <scope>NUCLEOTIDE SEQUENCE [LARGE SCALE GENOMIC DNA]</scope>
    <source>
        <strain evidence="5 6">DSM 100528</strain>
    </source>
</reference>